<feature type="region of interest" description="Disordered" evidence="1">
    <location>
        <begin position="54"/>
        <end position="85"/>
    </location>
</feature>
<dbReference type="InterPro" id="IPR052895">
    <property type="entry name" value="HetReg/Transcr_Mod"/>
</dbReference>
<name>A0ABR4K6F0_9EURO</name>
<dbReference type="EMBL" id="JBFXLR010000031">
    <property type="protein sequence ID" value="KAL2846778.1"/>
    <property type="molecule type" value="Genomic_DNA"/>
</dbReference>
<comment type="caution">
    <text evidence="3">The sequence shown here is derived from an EMBL/GenBank/DDBJ whole genome shotgun (WGS) entry which is preliminary data.</text>
</comment>
<dbReference type="PANTHER" id="PTHR24148">
    <property type="entry name" value="ANKYRIN REPEAT DOMAIN-CONTAINING PROTEIN 39 HOMOLOG-RELATED"/>
    <property type="match status" value="1"/>
</dbReference>
<dbReference type="PANTHER" id="PTHR24148:SF64">
    <property type="entry name" value="HETEROKARYON INCOMPATIBILITY DOMAIN-CONTAINING PROTEIN"/>
    <property type="match status" value="1"/>
</dbReference>
<keyword evidence="4" id="KW-1185">Reference proteome</keyword>
<dbReference type="GeneID" id="98151297"/>
<dbReference type="InterPro" id="IPR010730">
    <property type="entry name" value="HET"/>
</dbReference>
<evidence type="ECO:0000259" key="2">
    <source>
        <dbReference type="Pfam" id="PF06985"/>
    </source>
</evidence>
<sequence length="828" mass="94798">MYRWHESGCRRPDVSAASGLPTCSYCFAIPSLAQDALPRLPQLQDSSEMNLTWPPVVSYHHPKSESEPQTQQDQQEPKTSSLLPELPSEDSIRLVRLKPGTAGSPIHADYETVRINQIPLKLYEALSYTSVKDPADSLEPCPVFLGSYWDVTYVSVNCGDALRRLRRRKADRLLWVDSLCIDHTNPKEKNAQVYILREVYSRATKVLAYIGNESPELCPAFQFLKEITAFQPGQDYPATIGKETRSSLQALVKQPYFLQVWALQASLVAREFELVCGSISARWPKRPFGNSYPDLNIPSWLFKDAKWFPFTGIDLLKILADGSHYKCSDPRDKVFAILGLMGEKLIGPEYRIPVENVYTGITAYLLKNWQVFDVMALAGQKRRFNLPSWVPDWSRSLLLPSLDDFLRTKDDPDKPDDGTLDCSTRIKFKGLSQGDCHIEIDSATGAMQLQGFKLYKVSGETVQSQNYTHIRMPLGDMGFFIVSIPQQDYQVSERDELFLLNGYNHPVILREKPSAGSYTLAAACAVSIGCPGSKLLVPWYRRLRILLPSSNSLTVSVLTPEEDNSLQQLYSRMDSTDPPTAAIFRTRALSFLMLAQTGIQRFEKSLRVDWNKWNQELGWMFRDQSAIWQYLIETTQLSTDERCGEGHMDMRGPDRYAVGKKFPSSYTWDLTRFCWAFLQPRDTYSESELQWSPMVDHLRSHRSEIQKWAQVTEHLLRVFEYSAAALGDSQWRTFPGVQLPQSWASNYECFQGILNLDQSLQLLQQRPQLGPNCLWSIAEFERHLRAREEIWKLRSEDERRGGEDNIEAHALLNHLGMDLYSEQDIRME</sequence>
<gene>
    <name evidence="3" type="ORF">BJX68DRAFT_121997</name>
</gene>
<dbReference type="Pfam" id="PF06985">
    <property type="entry name" value="HET"/>
    <property type="match status" value="1"/>
</dbReference>
<evidence type="ECO:0000313" key="4">
    <source>
        <dbReference type="Proteomes" id="UP001610444"/>
    </source>
</evidence>
<dbReference type="Proteomes" id="UP001610444">
    <property type="component" value="Unassembled WGS sequence"/>
</dbReference>
<protein>
    <submittedName>
        <fullName evidence="3">Heterokaryon incompatibility protein-domain-containing protein</fullName>
    </submittedName>
</protein>
<accession>A0ABR4K6F0</accession>
<reference evidence="3 4" key="1">
    <citation type="submission" date="2024-07" db="EMBL/GenBank/DDBJ databases">
        <title>Section-level genome sequencing and comparative genomics of Aspergillus sections Usti and Cavernicolus.</title>
        <authorList>
            <consortium name="Lawrence Berkeley National Laboratory"/>
            <person name="Nybo J.L."/>
            <person name="Vesth T.C."/>
            <person name="Theobald S."/>
            <person name="Frisvad J.C."/>
            <person name="Larsen T.O."/>
            <person name="Kjaerboelling I."/>
            <person name="Rothschild-Mancinelli K."/>
            <person name="Lyhne E.K."/>
            <person name="Kogle M.E."/>
            <person name="Barry K."/>
            <person name="Clum A."/>
            <person name="Na H."/>
            <person name="Ledsgaard L."/>
            <person name="Lin J."/>
            <person name="Lipzen A."/>
            <person name="Kuo A."/>
            <person name="Riley R."/>
            <person name="Mondo S."/>
            <person name="LaButti K."/>
            <person name="Haridas S."/>
            <person name="Pangalinan J."/>
            <person name="Salamov A.A."/>
            <person name="Simmons B.A."/>
            <person name="Magnuson J.K."/>
            <person name="Chen J."/>
            <person name="Drula E."/>
            <person name="Henrissat B."/>
            <person name="Wiebenga A."/>
            <person name="Lubbers R.J."/>
            <person name="Gomes A.C."/>
            <person name="Macurrencykelacurrency M.R."/>
            <person name="Stajich J."/>
            <person name="Grigoriev I.V."/>
            <person name="Mortensen U.H."/>
            <person name="De vries R.P."/>
            <person name="Baker S.E."/>
            <person name="Andersen M.R."/>
        </authorList>
    </citation>
    <scope>NUCLEOTIDE SEQUENCE [LARGE SCALE GENOMIC DNA]</scope>
    <source>
        <strain evidence="3 4">CBS 756.74</strain>
    </source>
</reference>
<evidence type="ECO:0000256" key="1">
    <source>
        <dbReference type="SAM" id="MobiDB-lite"/>
    </source>
</evidence>
<dbReference type="RefSeq" id="XP_070897362.1">
    <property type="nucleotide sequence ID" value="XM_071036133.1"/>
</dbReference>
<organism evidence="3 4">
    <name type="scientific">Aspergillus pseudodeflectus</name>
    <dbReference type="NCBI Taxonomy" id="176178"/>
    <lineage>
        <taxon>Eukaryota</taxon>
        <taxon>Fungi</taxon>
        <taxon>Dikarya</taxon>
        <taxon>Ascomycota</taxon>
        <taxon>Pezizomycotina</taxon>
        <taxon>Eurotiomycetes</taxon>
        <taxon>Eurotiomycetidae</taxon>
        <taxon>Eurotiales</taxon>
        <taxon>Aspergillaceae</taxon>
        <taxon>Aspergillus</taxon>
        <taxon>Aspergillus subgen. Nidulantes</taxon>
    </lineage>
</organism>
<evidence type="ECO:0000313" key="3">
    <source>
        <dbReference type="EMBL" id="KAL2846778.1"/>
    </source>
</evidence>
<proteinExistence type="predicted"/>
<feature type="domain" description="Heterokaryon incompatibility" evidence="2">
    <location>
        <begin position="123"/>
        <end position="264"/>
    </location>
</feature>